<protein>
    <submittedName>
        <fullName evidence="1">Uncharacterized protein</fullName>
    </submittedName>
</protein>
<reference evidence="1 2" key="1">
    <citation type="submission" date="2022-05" db="EMBL/GenBank/DDBJ databases">
        <authorList>
            <person name="Park J.-S."/>
        </authorList>
    </citation>
    <scope>NUCLEOTIDE SEQUENCE [LARGE SCALE GENOMIC DNA]</scope>
    <source>
        <strain evidence="1 2">2012CJ34-2</strain>
    </source>
</reference>
<gene>
    <name evidence="1" type="ORF">M3P05_17915</name>
</gene>
<dbReference type="EMBL" id="JAMFLX010000033">
    <property type="protein sequence ID" value="MCL6271799.1"/>
    <property type="molecule type" value="Genomic_DNA"/>
</dbReference>
<organism evidence="1 2">
    <name type="scientific">Parendozoicomonas callyspongiae</name>
    <dbReference type="NCBI Taxonomy" id="2942213"/>
    <lineage>
        <taxon>Bacteria</taxon>
        <taxon>Pseudomonadati</taxon>
        <taxon>Pseudomonadota</taxon>
        <taxon>Gammaproteobacteria</taxon>
        <taxon>Oceanospirillales</taxon>
        <taxon>Endozoicomonadaceae</taxon>
        <taxon>Parendozoicomonas</taxon>
    </lineage>
</organism>
<dbReference type="Proteomes" id="UP001203338">
    <property type="component" value="Unassembled WGS sequence"/>
</dbReference>
<evidence type="ECO:0000313" key="1">
    <source>
        <dbReference type="EMBL" id="MCL6271799.1"/>
    </source>
</evidence>
<proteinExistence type="predicted"/>
<comment type="caution">
    <text evidence="1">The sequence shown here is derived from an EMBL/GenBank/DDBJ whole genome shotgun (WGS) entry which is preliminary data.</text>
</comment>
<name>A0ABT0PKB4_9GAMM</name>
<keyword evidence="2" id="KW-1185">Reference proteome</keyword>
<sequence>MAYGAFLRNISGDILYFDKSHHQADSWELLDDVNANIGPLNTQVNATGDPGYWLYHFYLSSAATRTVARLYHNIAAQYRLRQKPDQEPAESYPAQRGSRAIDRPALCLARLPAGASVSVSAIQL</sequence>
<evidence type="ECO:0000313" key="2">
    <source>
        <dbReference type="Proteomes" id="UP001203338"/>
    </source>
</evidence>
<accession>A0ABT0PKB4</accession>